<dbReference type="AlphaFoldDB" id="A0A8U0IDR0"/>
<dbReference type="InterPro" id="IPR036388">
    <property type="entry name" value="WH-like_DNA-bd_sf"/>
</dbReference>
<reference evidence="3" key="1">
    <citation type="submission" date="2022-04" db="EMBL/GenBank/DDBJ databases">
        <title>Diverse halophilic archaea isolated from saline environments.</title>
        <authorList>
            <person name="Cui H.-L."/>
        </authorList>
    </citation>
    <scope>NUCLEOTIDE SEQUENCE</scope>
    <source>
        <strain evidence="3">XZYJT40</strain>
    </source>
</reference>
<feature type="compositionally biased region" description="Basic and acidic residues" evidence="1">
    <location>
        <begin position="14"/>
        <end position="38"/>
    </location>
</feature>
<proteinExistence type="predicted"/>
<dbReference type="EMBL" id="CP096658">
    <property type="protein sequence ID" value="UPV99186.1"/>
    <property type="molecule type" value="Genomic_DNA"/>
</dbReference>
<organism evidence="3 4">
    <name type="scientific">Halorussus gelatinilyticus</name>
    <dbReference type="NCBI Taxonomy" id="2937524"/>
    <lineage>
        <taxon>Archaea</taxon>
        <taxon>Methanobacteriati</taxon>
        <taxon>Methanobacteriota</taxon>
        <taxon>Stenosarchaea group</taxon>
        <taxon>Halobacteria</taxon>
        <taxon>Halobacteriales</taxon>
        <taxon>Haladaptataceae</taxon>
        <taxon>Halorussus</taxon>
    </lineage>
</organism>
<accession>A0A8U0IDR0</accession>
<evidence type="ECO:0000313" key="3">
    <source>
        <dbReference type="EMBL" id="UPV99186.1"/>
    </source>
</evidence>
<dbReference type="Pfam" id="PF24035">
    <property type="entry name" value="DUF7344"/>
    <property type="match status" value="1"/>
</dbReference>
<gene>
    <name evidence="3" type="ORF">M0R88_11685</name>
</gene>
<dbReference type="GeneID" id="72190526"/>
<keyword evidence="4" id="KW-1185">Reference proteome</keyword>
<feature type="region of interest" description="Disordered" evidence="1">
    <location>
        <begin position="1"/>
        <end position="40"/>
    </location>
</feature>
<feature type="domain" description="DUF7344" evidence="2">
    <location>
        <begin position="51"/>
        <end position="127"/>
    </location>
</feature>
<evidence type="ECO:0000259" key="2">
    <source>
        <dbReference type="Pfam" id="PF24035"/>
    </source>
</evidence>
<evidence type="ECO:0000256" key="1">
    <source>
        <dbReference type="SAM" id="MobiDB-lite"/>
    </source>
</evidence>
<protein>
    <recommendedName>
        <fullName evidence="2">DUF7344 domain-containing protein</fullName>
    </recommendedName>
</protein>
<dbReference type="Gene3D" id="1.10.10.10">
    <property type="entry name" value="Winged helix-like DNA-binding domain superfamily/Winged helix DNA-binding domain"/>
    <property type="match status" value="1"/>
</dbReference>
<sequence>MSENGGNDESDGNDGDRDDAPAECDDGRDRAKAHDDRPAGSVTLSLDATLELLANHDRRAIVAYLRDASDRTATVSELSDHLVERRAERTGERPGQSHVYSTLYHIHIPKLVDAGVVDYDARTEEVRYWGSERLETWHDRIERNES</sequence>
<dbReference type="KEGG" id="haxz:M0R88_11685"/>
<evidence type="ECO:0000313" key="4">
    <source>
        <dbReference type="Proteomes" id="UP000830434"/>
    </source>
</evidence>
<dbReference type="Proteomes" id="UP000830434">
    <property type="component" value="Chromosome"/>
</dbReference>
<dbReference type="InterPro" id="IPR055768">
    <property type="entry name" value="DUF7344"/>
</dbReference>
<feature type="compositionally biased region" description="Acidic residues" evidence="1">
    <location>
        <begin position="1"/>
        <end position="13"/>
    </location>
</feature>
<name>A0A8U0IDR0_9EURY</name>
<dbReference type="RefSeq" id="WP_248653685.1">
    <property type="nucleotide sequence ID" value="NZ_CP096658.1"/>
</dbReference>